<dbReference type="KEGG" id="aaco:K1I37_03150"/>
<evidence type="ECO:0000313" key="5">
    <source>
        <dbReference type="Proteomes" id="UP000829401"/>
    </source>
</evidence>
<gene>
    <name evidence="4" type="ORF">K1I37_03150</name>
</gene>
<feature type="domain" description="YknX-like C-terminal permuted SH3-like" evidence="3">
    <location>
        <begin position="521"/>
        <end position="589"/>
    </location>
</feature>
<organism evidence="4 5">
    <name type="scientific">Alicyclobacillus acidoterrestris (strain ATCC 49025 / DSM 3922 / CIP 106132 / NCIMB 13137 / GD3B)</name>
    <dbReference type="NCBI Taxonomy" id="1356854"/>
    <lineage>
        <taxon>Bacteria</taxon>
        <taxon>Bacillati</taxon>
        <taxon>Bacillota</taxon>
        <taxon>Bacilli</taxon>
        <taxon>Bacillales</taxon>
        <taxon>Alicyclobacillaceae</taxon>
        <taxon>Alicyclobacillus</taxon>
    </lineage>
</organism>
<dbReference type="Gene3D" id="2.40.420.20">
    <property type="match status" value="1"/>
</dbReference>
<dbReference type="Pfam" id="PF25989">
    <property type="entry name" value="YknX_C"/>
    <property type="match status" value="1"/>
</dbReference>
<dbReference type="Gene3D" id="1.10.287.470">
    <property type="entry name" value="Helix hairpin bin"/>
    <property type="match status" value="2"/>
</dbReference>
<protein>
    <submittedName>
        <fullName evidence="4">Efflux RND transporter periplasmic adaptor subunit</fullName>
    </submittedName>
</protein>
<dbReference type="Gene3D" id="2.40.30.170">
    <property type="match status" value="1"/>
</dbReference>
<accession>T0BM04</accession>
<dbReference type="NCBIfam" id="TIGR01730">
    <property type="entry name" value="RND_mfp"/>
    <property type="match status" value="1"/>
</dbReference>
<proteinExistence type="inferred from homology"/>
<evidence type="ECO:0000313" key="4">
    <source>
        <dbReference type="EMBL" id="UNO49558.1"/>
    </source>
</evidence>
<dbReference type="EMBL" id="CP080467">
    <property type="protein sequence ID" value="UNO49558.1"/>
    <property type="molecule type" value="Genomic_DNA"/>
</dbReference>
<dbReference type="STRING" id="1356854.N007_16515"/>
<dbReference type="OrthoDB" id="9813047at2"/>
<reference evidence="5" key="1">
    <citation type="journal article" date="2022" name="G3 (Bethesda)">
        <title>Unveiling the complete genome sequence of Alicyclobacillus acidoterrestris DSM 3922T, a taint-producing strain.</title>
        <authorList>
            <person name="Leonardo I.C."/>
            <person name="Barreto Crespo M.T."/>
            <person name="Gaspar F.B."/>
        </authorList>
    </citation>
    <scope>NUCLEOTIDE SEQUENCE [LARGE SCALE GENOMIC DNA]</scope>
    <source>
        <strain evidence="5">DSM 3922</strain>
    </source>
</reference>
<dbReference type="PANTHER" id="PTHR30469:SF15">
    <property type="entry name" value="HLYD FAMILY OF SECRETION PROTEINS"/>
    <property type="match status" value="1"/>
</dbReference>
<dbReference type="Gene3D" id="2.40.50.100">
    <property type="match status" value="2"/>
</dbReference>
<sequence length="601" mass="62446">MGKHAGKQSLLFIGVMMLVGGGVAGCGVTGASAKQVSLPPEAVSIQTVQMSKQTIGDTYLGTVTPYIQTTLAPAASGKLSQLNVRVGEKVQAGETLAALDPSTVVQQQNQAEEANAAVLSAQQQYADAKAMYNDNINAEQQVSSAQSAVTEQAAAVKTAQVNLQKAQLQEQQTLSGTATTPEDSSALQAVVQADQQALTSAQKQLDIAQSNLTILKQSLDTAQQEYGSITEDQVQKASQAYQEALSHYQAWQDGAFAGTNPYASLVSADETIYQNLSNGYNTLQQAEQQYNSGVQSVASAQSAVAQAQANLANAQKGVADAAPPASDSNTAQQAKVAVTAAEASLKQAQTQYDAAVTALNMAKKIAADKTQAKQTVDNAESTLRQNQAQADAAQKTLQVQIQDGKVVSPISGVVQAVGAQVGQQVGPQTSLLTIATTSPVMVTINVPESDIGKVHVGGAVNVSVPSLNQSFSGKVMTIHPQLDQSTNQYAVDVTIPGKHSQILPGLQVQAQLVDQGSKKVILVPADAVLSLQGGAEEVFVENKGVVHSRIVQVGSMSSTEYQITSGLKVGDQIVVQGQNLLSDGDKVKVVSKDGSAVVAKQ</sequence>
<dbReference type="RefSeq" id="WP_021298440.1">
    <property type="nucleotide sequence ID" value="NZ_AURB01000191.1"/>
</dbReference>
<evidence type="ECO:0000259" key="2">
    <source>
        <dbReference type="Pfam" id="PF25954"/>
    </source>
</evidence>
<dbReference type="Pfam" id="PF25954">
    <property type="entry name" value="Beta-barrel_RND_2"/>
    <property type="match status" value="1"/>
</dbReference>
<dbReference type="Proteomes" id="UP000829401">
    <property type="component" value="Chromosome"/>
</dbReference>
<evidence type="ECO:0000256" key="1">
    <source>
        <dbReference type="ARBA" id="ARBA00009477"/>
    </source>
</evidence>
<dbReference type="GO" id="GO:0015562">
    <property type="term" value="F:efflux transmembrane transporter activity"/>
    <property type="evidence" value="ECO:0007669"/>
    <property type="project" value="TreeGrafter"/>
</dbReference>
<keyword evidence="5" id="KW-1185">Reference proteome</keyword>
<dbReference type="GO" id="GO:1990281">
    <property type="term" value="C:efflux pump complex"/>
    <property type="evidence" value="ECO:0007669"/>
    <property type="project" value="TreeGrafter"/>
</dbReference>
<evidence type="ECO:0000259" key="3">
    <source>
        <dbReference type="Pfam" id="PF25989"/>
    </source>
</evidence>
<dbReference type="InterPro" id="IPR006143">
    <property type="entry name" value="RND_pump_MFP"/>
</dbReference>
<name>T0BM04_ALIAG</name>
<dbReference type="InterPro" id="IPR058792">
    <property type="entry name" value="Beta-barrel_RND_2"/>
</dbReference>
<dbReference type="SUPFAM" id="SSF111369">
    <property type="entry name" value="HlyD-like secretion proteins"/>
    <property type="match status" value="2"/>
</dbReference>
<accession>A0A9E6ZID2</accession>
<dbReference type="PANTHER" id="PTHR30469">
    <property type="entry name" value="MULTIDRUG RESISTANCE PROTEIN MDTA"/>
    <property type="match status" value="1"/>
</dbReference>
<dbReference type="InterPro" id="IPR058637">
    <property type="entry name" value="YknX-like_C"/>
</dbReference>
<dbReference type="eggNOG" id="COG0845">
    <property type="taxonomic scope" value="Bacteria"/>
</dbReference>
<dbReference type="AlphaFoldDB" id="T0BM04"/>
<feature type="domain" description="CusB-like beta-barrel" evidence="2">
    <location>
        <begin position="441"/>
        <end position="515"/>
    </location>
</feature>
<dbReference type="PROSITE" id="PS51257">
    <property type="entry name" value="PROKAR_LIPOPROTEIN"/>
    <property type="match status" value="1"/>
</dbReference>
<comment type="similarity">
    <text evidence="1">Belongs to the membrane fusion protein (MFP) (TC 8.A.1) family.</text>
</comment>